<dbReference type="Pfam" id="PF00271">
    <property type="entry name" value="Helicase_C"/>
    <property type="match status" value="1"/>
</dbReference>
<dbReference type="Gene3D" id="3.40.50.300">
    <property type="entry name" value="P-loop containing nucleotide triphosphate hydrolases"/>
    <property type="match status" value="1"/>
</dbReference>
<dbReference type="PANTHER" id="PTHR45629:SF7">
    <property type="entry name" value="DNA EXCISION REPAIR PROTEIN ERCC-6-RELATED"/>
    <property type="match status" value="1"/>
</dbReference>
<dbReference type="SMART" id="SM00490">
    <property type="entry name" value="HELICc"/>
    <property type="match status" value="1"/>
</dbReference>
<protein>
    <submittedName>
        <fullName evidence="2">SNF2-related:helicase</fullName>
    </submittedName>
</protein>
<dbReference type="OrthoDB" id="9760715at2"/>
<dbReference type="InterPro" id="IPR027417">
    <property type="entry name" value="P-loop_NTPase"/>
</dbReference>
<sequence>MEPTDFWAGTTAFDCTPPWAMPVPGLSCLRRQRLATPLEGFSGALPCDQQGDEAAKRAEQAAHGAPLHAIREGTLSADRRYVFTLGEWVVTDDFAAPKVAAAVQVAQALQAYLEARALSRPEASKRRTHTLVLDQQYRALHGGYDRARFSRLISRYSLFAVLLAHLDEQGAVQLKKEAPARLPITAHDLAGIAEQLSDLLALTEDTLMDYAGCSEHEAAVHLAAHYAFNGELWIEPGAYYVGHAFEKAEQAHRQAEQASGHRRVALLHQADLFISKVKRVSLSDLRLSPRDAIIPDVVLEHWVNDYLASRQDGKPLFAVRRENGAVRFRLRGGAGENGLRARNQVNANKARALEAYLNHKTEVTQVRNAKELSREQYKAERALAVSEAASTEEQFMSHFGAWLMQSEFVQIIEEAYTHARGAVLRPEGSTRPLNLPDWKGKAPHPFQAMDVRAMAAVDGMINNYDVGLGKTLTCLLLIAYLKACRKISRPIISVPAGLVSNWATNAAEALPGWRVVTVGMSVARDKAGNILYKTKRDGSPMLDASGKRIERWVQDSPETKRQKIALLSAGNVDLIIMSRESYTSIPMLRETRDRLIRTDPQYQRNLETQDRMETGRPARGKHAELVKQLGVYGAMIARTKIAAPGELSFELLGCDFVAADEAHGLKNLFASPTTFGETPRFLGGGGESQRALDALHKGRFIRERGGYTYGFTASWVKNSPMEAYSMMSQVTDALSGYGLPTQEALMEQYLRIEPQIVTGMDGSVDVKPCVVGFRRLKELKSIIFAHVISRTYGDPQVVMRDGSPLQVPSAVVEEVMIDMSDEQQDLYKVLRERARNADARAKGPNHPFSILWEMRKLTVDPMLKSVGGRNPRFEKIAALALENRAQRGKGIVFLSIGEREGSFDRLKAVLVAAGYPAQEIAIVSSHTHKSSVERQDLEDDFNFGDLTLILGTDVLGQGFNLQYGTTLTINADMPWNYEEIRQRVGRAARQGNTASKVRNVYLLMRGSFDSITYTIMSGKKSWLAQLWQDVDELSNTGADFNGEEMALLMSDDPERTRKEILERKQELAELTGRAGLKRKLDVLSRLFMARQHVHSIRERACAREKGWTANDHALLSKSKEVYERMVQEVKMLGEWDFARLIHYQGTIHWVGVLPLHRGMRLKHDGEWGSITDIKDQVVSLLFDDGSGAALSLWDVTKGNDFQVSQDATQFVEAAAFSVPTLSMGVSVAVHVLDARRVNPLPKDPQAVVTVSVQNGDVRLHPEPDKYLVRSLLVTGSVVMHFMVKSDGEHLSVIQVAVLSDDAATVEASTKAQQSEKFRARLLDIAAVALGAQAIRDRAHAA</sequence>
<gene>
    <name evidence="2" type="ORF">EHF33_13995</name>
</gene>
<keyword evidence="2" id="KW-0347">Helicase</keyword>
<organism evidence="2 3">
    <name type="scientific">Deinococcus psychrotolerans</name>
    <dbReference type="NCBI Taxonomy" id="2489213"/>
    <lineage>
        <taxon>Bacteria</taxon>
        <taxon>Thermotogati</taxon>
        <taxon>Deinococcota</taxon>
        <taxon>Deinococci</taxon>
        <taxon>Deinococcales</taxon>
        <taxon>Deinococcaceae</taxon>
        <taxon>Deinococcus</taxon>
    </lineage>
</organism>
<dbReference type="EMBL" id="CP034184">
    <property type="protein sequence ID" value="AZI44030.1"/>
    <property type="molecule type" value="Genomic_DNA"/>
</dbReference>
<dbReference type="PROSITE" id="PS51194">
    <property type="entry name" value="HELICASE_CTER"/>
    <property type="match status" value="1"/>
</dbReference>
<evidence type="ECO:0000313" key="3">
    <source>
        <dbReference type="Proteomes" id="UP000276417"/>
    </source>
</evidence>
<reference evidence="2 3" key="1">
    <citation type="submission" date="2018-11" db="EMBL/GenBank/DDBJ databases">
        <title>Deinococcus shelandsis sp. nov., isolated from South Shetland Islands soil of Antarctica.</title>
        <authorList>
            <person name="Tian J."/>
        </authorList>
    </citation>
    <scope>NUCLEOTIDE SEQUENCE [LARGE SCALE GENOMIC DNA]</scope>
    <source>
        <strain evidence="2 3">S14-83T</strain>
    </source>
</reference>
<dbReference type="PANTHER" id="PTHR45629">
    <property type="entry name" value="SNF2/RAD54 FAMILY MEMBER"/>
    <property type="match status" value="1"/>
</dbReference>
<keyword evidence="2" id="KW-0067">ATP-binding</keyword>
<dbReference type="InterPro" id="IPR038718">
    <property type="entry name" value="SNF2-like_sf"/>
</dbReference>
<keyword evidence="2" id="KW-0547">Nucleotide-binding</keyword>
<dbReference type="SUPFAM" id="SSF52540">
    <property type="entry name" value="P-loop containing nucleoside triphosphate hydrolases"/>
    <property type="match status" value="2"/>
</dbReference>
<dbReference type="InterPro" id="IPR014001">
    <property type="entry name" value="Helicase_ATP-bd"/>
</dbReference>
<dbReference type="InterPro" id="IPR050496">
    <property type="entry name" value="SNF2_RAD54_helicase_repair"/>
</dbReference>
<proteinExistence type="predicted"/>
<dbReference type="Proteomes" id="UP000276417">
    <property type="component" value="Chromosome 2"/>
</dbReference>
<dbReference type="InterPro" id="IPR001650">
    <property type="entry name" value="Helicase_C-like"/>
</dbReference>
<feature type="domain" description="Helicase C-terminal" evidence="1">
    <location>
        <begin position="875"/>
        <end position="1071"/>
    </location>
</feature>
<keyword evidence="3" id="KW-1185">Reference proteome</keyword>
<dbReference type="Gene3D" id="3.40.50.10810">
    <property type="entry name" value="Tandem AAA-ATPase domain"/>
    <property type="match status" value="1"/>
</dbReference>
<keyword evidence="2" id="KW-0378">Hydrolase</keyword>
<dbReference type="SMART" id="SM00487">
    <property type="entry name" value="DEXDc"/>
    <property type="match status" value="1"/>
</dbReference>
<evidence type="ECO:0000313" key="2">
    <source>
        <dbReference type="EMBL" id="AZI44030.1"/>
    </source>
</evidence>
<dbReference type="GO" id="GO:0004386">
    <property type="term" value="F:helicase activity"/>
    <property type="evidence" value="ECO:0007669"/>
    <property type="project" value="UniProtKB-KW"/>
</dbReference>
<name>A0A3G8YGS1_9DEIO</name>
<evidence type="ECO:0000259" key="1">
    <source>
        <dbReference type="PROSITE" id="PS51194"/>
    </source>
</evidence>
<dbReference type="KEGG" id="dph:EHF33_13995"/>
<accession>A0A3G8YGS1</accession>